<name>A0A926D5U8_9FIRM</name>
<dbReference type="EMBL" id="JACRSR010000003">
    <property type="protein sequence ID" value="MBC8531791.1"/>
    <property type="molecule type" value="Genomic_DNA"/>
</dbReference>
<gene>
    <name evidence="1" type="ORF">H8696_08025</name>
</gene>
<comment type="caution">
    <text evidence="1">The sequence shown here is derived from an EMBL/GenBank/DDBJ whole genome shotgun (WGS) entry which is preliminary data.</text>
</comment>
<reference evidence="1" key="1">
    <citation type="submission" date="2020-08" db="EMBL/GenBank/DDBJ databases">
        <title>Genome public.</title>
        <authorList>
            <person name="Liu C."/>
            <person name="Sun Q."/>
        </authorList>
    </citation>
    <scope>NUCLEOTIDE SEQUENCE</scope>
    <source>
        <strain evidence="1">NSJ-53</strain>
    </source>
</reference>
<sequence>MTLEAELKGLYQRKAMAEKLPPAAKQRYAPQYAALLERIKELESVTDTMEPEDRGDPYLESIFRAAHQIGAMVWPDGGLDLDCTKLSGFVQTMEAAEREVDRAYQDRDLERFRAAVTAWLAAWQEINTRWNHSAQIGMVEVDERYAESPW</sequence>
<organism evidence="1 2">
    <name type="scientific">Gehongia tenuis</name>
    <dbReference type="NCBI Taxonomy" id="2763655"/>
    <lineage>
        <taxon>Bacteria</taxon>
        <taxon>Bacillati</taxon>
        <taxon>Bacillota</taxon>
        <taxon>Clostridia</taxon>
        <taxon>Christensenellales</taxon>
        <taxon>Christensenellaceae</taxon>
        <taxon>Gehongia</taxon>
    </lineage>
</organism>
<dbReference type="AlphaFoldDB" id="A0A926D5U8"/>
<evidence type="ECO:0000313" key="1">
    <source>
        <dbReference type="EMBL" id="MBC8531791.1"/>
    </source>
</evidence>
<dbReference type="Proteomes" id="UP000623172">
    <property type="component" value="Unassembled WGS sequence"/>
</dbReference>
<accession>A0A926D5U8</accession>
<proteinExistence type="predicted"/>
<dbReference type="RefSeq" id="WP_249316414.1">
    <property type="nucleotide sequence ID" value="NZ_JACRSR010000003.1"/>
</dbReference>
<keyword evidence="2" id="KW-1185">Reference proteome</keyword>
<evidence type="ECO:0000313" key="2">
    <source>
        <dbReference type="Proteomes" id="UP000623172"/>
    </source>
</evidence>
<protein>
    <submittedName>
        <fullName evidence="1">Uncharacterized protein</fullName>
    </submittedName>
</protein>